<dbReference type="PROSITE" id="PS00028">
    <property type="entry name" value="ZINC_FINGER_C2H2_1"/>
    <property type="match status" value="1"/>
</dbReference>
<protein>
    <recommendedName>
        <fullName evidence="2">C2H2-type domain-containing protein</fullName>
    </recommendedName>
</protein>
<sequence length="857" mass="97456">MASFASHTVSENFSVQQSSTFRCCHCRYETSTRVNLLNHLQVIHSGEQNFRVVCGIDHCEASYSIVNSLKKHIRRKHGKCYLYTCNEKYPPPNESSLPQLLGAESVQDEHLSFTFDENLTVGSTVNGKDVVSAQNITQNTDVLNTFIMMQLKMKNLHVVPSSTIDTCMSEILQLLKVYSDCMFSNVFSNIHCVQDQDHQNHCQLAENISKLRHEQASFIDSLLSSSSNTDQVAFAKEHLDLVEGVKYVLGKRNGKDDVFYYVPLLKTLASMLKHPDIISEVKNGHKSDTPGLTCDYCDGSYFANSALFSDDPCSLQVQLYVDDFETANPLGTYIKKRKLCACYFILGNIPPRFRSKLKLIQLLWLCNSDFIKLYGLQKVVSPLISDLALLETVGLQVKVDNVVEVFRGTATMIVADNLASHSMGGFNESFSGFRICRFCMCTSQELMCGHPPRNLVERSSAVYDEHVKLVKNDEQLSTTYGVKKNSPFNDLRYFHVTRGLPPDLAHDLLEGVCPYVVGKVLTHFIDLKMLSIENINEIIDRFPYKLSDKSSQPSPVSWSRGHVIVKQKAAQMWCFMRLMFVMLGNVIPYEDDHWQLLLYLAEICDLASAPVHSPQTLAYLEGTVADFLELYIRLFPHIKLIPKMHYLQHYAKQIAYFGPLSQCWTLRFEAKHSFFKKIVHTTQNMKNIVYTLVKRHQLRQAVALASSEILSDETSHTGGQSMAVSELSVTMQLLITRELGNMSNVYTVRTVETMSREFSVGCCLVTDIQYNLCQFSELKVIIIHNSVVYFITERMETISFDTHNHAYSVYKPECSNFSILTPLELVDSYPLPLYTVQRGQDQGNFIIMKYKLHGEFD</sequence>
<organism evidence="3 4">
    <name type="scientific">Holothuria leucospilota</name>
    <name type="common">Black long sea cucumber</name>
    <name type="synonym">Mertensiothuria leucospilota</name>
    <dbReference type="NCBI Taxonomy" id="206669"/>
    <lineage>
        <taxon>Eukaryota</taxon>
        <taxon>Metazoa</taxon>
        <taxon>Echinodermata</taxon>
        <taxon>Eleutherozoa</taxon>
        <taxon>Echinozoa</taxon>
        <taxon>Holothuroidea</taxon>
        <taxon>Aspidochirotacea</taxon>
        <taxon>Aspidochirotida</taxon>
        <taxon>Holothuriidae</taxon>
        <taxon>Holothuria</taxon>
    </lineage>
</organism>
<reference evidence="3" key="1">
    <citation type="submission" date="2021-10" db="EMBL/GenBank/DDBJ databases">
        <title>Tropical sea cucumber genome reveals ecological adaptation and Cuvierian tubules defense mechanism.</title>
        <authorList>
            <person name="Chen T."/>
        </authorList>
    </citation>
    <scope>NUCLEOTIDE SEQUENCE</scope>
    <source>
        <strain evidence="3">Nanhai2018</strain>
        <tissue evidence="3">Muscle</tissue>
    </source>
</reference>
<evidence type="ECO:0000259" key="2">
    <source>
        <dbReference type="PROSITE" id="PS50157"/>
    </source>
</evidence>
<evidence type="ECO:0000256" key="1">
    <source>
        <dbReference type="PROSITE-ProRule" id="PRU00042"/>
    </source>
</evidence>
<evidence type="ECO:0000313" key="4">
    <source>
        <dbReference type="Proteomes" id="UP001152320"/>
    </source>
</evidence>
<name>A0A9Q1BPA2_HOLLE</name>
<keyword evidence="1" id="KW-0863">Zinc-finger</keyword>
<proteinExistence type="predicted"/>
<keyword evidence="1" id="KW-0479">Metal-binding</keyword>
<feature type="domain" description="C2H2-type" evidence="2">
    <location>
        <begin position="21"/>
        <end position="49"/>
    </location>
</feature>
<accession>A0A9Q1BPA2</accession>
<gene>
    <name evidence="3" type="ORF">HOLleu_26435</name>
</gene>
<dbReference type="OrthoDB" id="5948273at2759"/>
<dbReference type="Gene3D" id="3.30.160.60">
    <property type="entry name" value="Classic Zinc Finger"/>
    <property type="match status" value="1"/>
</dbReference>
<comment type="caution">
    <text evidence="3">The sequence shown here is derived from an EMBL/GenBank/DDBJ whole genome shotgun (WGS) entry which is preliminary data.</text>
</comment>
<keyword evidence="1" id="KW-0862">Zinc</keyword>
<dbReference type="SMART" id="SM00355">
    <property type="entry name" value="ZnF_C2H2"/>
    <property type="match status" value="2"/>
</dbReference>
<keyword evidence="4" id="KW-1185">Reference proteome</keyword>
<dbReference type="AlphaFoldDB" id="A0A9Q1BPA2"/>
<dbReference type="PANTHER" id="PTHR31912">
    <property type="entry name" value="IP13529P"/>
    <property type="match status" value="1"/>
</dbReference>
<dbReference type="PROSITE" id="PS50157">
    <property type="entry name" value="ZINC_FINGER_C2H2_2"/>
    <property type="match status" value="1"/>
</dbReference>
<dbReference type="EMBL" id="JAIZAY010000013">
    <property type="protein sequence ID" value="KAJ8030125.1"/>
    <property type="molecule type" value="Genomic_DNA"/>
</dbReference>
<dbReference type="PANTHER" id="PTHR31912:SF34">
    <property type="entry name" value="NOTOCHORD-RELATED PROTEIN"/>
    <property type="match status" value="1"/>
</dbReference>
<evidence type="ECO:0000313" key="3">
    <source>
        <dbReference type="EMBL" id="KAJ8030125.1"/>
    </source>
</evidence>
<dbReference type="Proteomes" id="UP001152320">
    <property type="component" value="Chromosome 13"/>
</dbReference>
<dbReference type="GO" id="GO:0008270">
    <property type="term" value="F:zinc ion binding"/>
    <property type="evidence" value="ECO:0007669"/>
    <property type="project" value="UniProtKB-KW"/>
</dbReference>
<dbReference type="InterPro" id="IPR013087">
    <property type="entry name" value="Znf_C2H2_type"/>
</dbReference>